<organism evidence="1 2">
    <name type="scientific">Steinernema glaseri</name>
    <dbReference type="NCBI Taxonomy" id="37863"/>
    <lineage>
        <taxon>Eukaryota</taxon>
        <taxon>Metazoa</taxon>
        <taxon>Ecdysozoa</taxon>
        <taxon>Nematoda</taxon>
        <taxon>Chromadorea</taxon>
        <taxon>Rhabditida</taxon>
        <taxon>Tylenchina</taxon>
        <taxon>Panagrolaimomorpha</taxon>
        <taxon>Strongyloidoidea</taxon>
        <taxon>Steinernematidae</taxon>
        <taxon>Steinernema</taxon>
    </lineage>
</organism>
<proteinExistence type="predicted"/>
<dbReference type="WBParaSite" id="L893_g2141.t1">
    <property type="protein sequence ID" value="L893_g2141.t1"/>
    <property type="gene ID" value="L893_g2141"/>
</dbReference>
<dbReference type="AlphaFoldDB" id="A0A1I7YZU6"/>
<dbReference type="Proteomes" id="UP000095287">
    <property type="component" value="Unplaced"/>
</dbReference>
<reference evidence="2" key="1">
    <citation type="submission" date="2016-11" db="UniProtKB">
        <authorList>
            <consortium name="WormBaseParasite"/>
        </authorList>
    </citation>
    <scope>IDENTIFICATION</scope>
</reference>
<evidence type="ECO:0000313" key="2">
    <source>
        <dbReference type="WBParaSite" id="L893_g2141.t1"/>
    </source>
</evidence>
<accession>A0A1I7YZU6</accession>
<name>A0A1I7YZU6_9BILA</name>
<keyword evidence="1" id="KW-1185">Reference proteome</keyword>
<evidence type="ECO:0000313" key="1">
    <source>
        <dbReference type="Proteomes" id="UP000095287"/>
    </source>
</evidence>
<protein>
    <submittedName>
        <fullName evidence="2">Uncharacterized protein</fullName>
    </submittedName>
</protein>
<sequence length="189" mass="21068">MPLIPRFLSEEPLRTPCHWPRANLSAAIRSANWVRSWPLDALCASNAACKTLLQALCLGLKGPASEKLLDFDAVTQLRSCTFPDAEVNQEARATDRALVAWGNARRVRDRGEGKRLRDDTFTKWARRGRKNNAPDETRREDITFRFCSSLLAFSQRGGGEGGKDAARSSRPLSVVVVVVVVASLRSRRY</sequence>